<dbReference type="Proteomes" id="UP000514704">
    <property type="component" value="Chromosome"/>
</dbReference>
<keyword evidence="2" id="KW-1185">Reference proteome</keyword>
<dbReference type="NCBIfam" id="NF045868">
    <property type="entry name" value="MPN551_DNA_bnd"/>
    <property type="match status" value="1"/>
</dbReference>
<reference evidence="1 2" key="1">
    <citation type="journal article" date="2017" name="Int. J. Syst. Evol. Microbiol.">
        <title>Mycoplasma tullyi sp. nov., isolated from penguins of the genus Spheniscus.</title>
        <authorList>
            <person name="Yavari C.A."/>
            <person name="Ramirez A.S."/>
            <person name="Nicholas R.A.J."/>
            <person name="Radford A.D."/>
            <person name="Darby A.C."/>
            <person name="Bradbury J.M."/>
        </authorList>
    </citation>
    <scope>NUCLEOTIDE SEQUENCE [LARGE SCALE GENOMIC DNA]</scope>
    <source>
        <strain evidence="1 2">56A97T</strain>
    </source>
</reference>
<name>A0A7D7U2U9_9MOLU</name>
<dbReference type="InterPro" id="IPR011335">
    <property type="entry name" value="Restrct_endonuc-II-like"/>
</dbReference>
<protein>
    <recommendedName>
        <fullName evidence="3">YqaJ viral recombinase family protein</fullName>
    </recommendedName>
</protein>
<dbReference type="EMBL" id="CP059674">
    <property type="protein sequence ID" value="QMT98351.1"/>
    <property type="molecule type" value="Genomic_DNA"/>
</dbReference>
<evidence type="ECO:0008006" key="3">
    <source>
        <dbReference type="Google" id="ProtNLM"/>
    </source>
</evidence>
<dbReference type="Gene3D" id="3.90.320.10">
    <property type="match status" value="1"/>
</dbReference>
<gene>
    <name evidence="1" type="ORF">H3143_02490</name>
</gene>
<sequence length="305" mass="36075">MLINYISFIKHGFYIIILINKDMPFKKDLNLSECFRIVDDQLILSEKYKQDFGKKFKKITGSRFPTILGINDFSTPFMEWLKMVNLYYETMDPILSKAGVVIEPKVRDYVMKKFKINYKSYEPTQVGFDLFKDNQIFGGIPDGEPVDEDGNLLYDQDHPMLEIKTTSIDKLSYKKVDGSLRMMTDESGLPIVKAKREKYLEWYDENHQIQVKKEYVLQLSLYLYLRNAKYGRFGVIFLRPEDYQNPDAIDLNQRLIDVVDMKLERSSIESYIEQATKWYQDHIIKGISPKMNRSDKEFLKLHKII</sequence>
<dbReference type="SUPFAM" id="SSF52980">
    <property type="entry name" value="Restriction endonuclease-like"/>
    <property type="match status" value="1"/>
</dbReference>
<dbReference type="InterPro" id="IPR011604">
    <property type="entry name" value="PDDEXK-like_dom_sf"/>
</dbReference>
<accession>A0A7D7U2U9</accession>
<organism evidence="1 2">
    <name type="scientific">Mycoplasma tullyi</name>
    <dbReference type="NCBI Taxonomy" id="1612150"/>
    <lineage>
        <taxon>Bacteria</taxon>
        <taxon>Bacillati</taxon>
        <taxon>Mycoplasmatota</taxon>
        <taxon>Mollicutes</taxon>
        <taxon>Mycoplasmataceae</taxon>
        <taxon>Mycoplasma</taxon>
    </lineage>
</organism>
<dbReference type="AlphaFoldDB" id="A0A7D7U2U9"/>
<evidence type="ECO:0000313" key="1">
    <source>
        <dbReference type="EMBL" id="QMT98351.1"/>
    </source>
</evidence>
<proteinExistence type="predicted"/>
<evidence type="ECO:0000313" key="2">
    <source>
        <dbReference type="Proteomes" id="UP000514704"/>
    </source>
</evidence>
<dbReference type="KEGG" id="mtuy:H3143_02490"/>